<feature type="domain" description="O-antigen ligase-related" evidence="6">
    <location>
        <begin position="189"/>
        <end position="333"/>
    </location>
</feature>
<evidence type="ECO:0000256" key="5">
    <source>
        <dbReference type="SAM" id="Phobius"/>
    </source>
</evidence>
<feature type="transmembrane region" description="Helical" evidence="5">
    <location>
        <begin position="187"/>
        <end position="219"/>
    </location>
</feature>
<feature type="transmembrane region" description="Helical" evidence="5">
    <location>
        <begin position="320"/>
        <end position="340"/>
    </location>
</feature>
<keyword evidence="4 5" id="KW-0472">Membrane</keyword>
<comment type="caution">
    <text evidence="7">The sequence shown here is derived from an EMBL/GenBank/DDBJ whole genome shotgun (WGS) entry which is preliminary data.</text>
</comment>
<accession>A0A2K1E3D3</accession>
<evidence type="ECO:0000259" key="6">
    <source>
        <dbReference type="Pfam" id="PF04932"/>
    </source>
</evidence>
<dbReference type="Pfam" id="PF04932">
    <property type="entry name" value="Wzy_C"/>
    <property type="match status" value="1"/>
</dbReference>
<evidence type="ECO:0000256" key="2">
    <source>
        <dbReference type="ARBA" id="ARBA00022692"/>
    </source>
</evidence>
<proteinExistence type="predicted"/>
<protein>
    <recommendedName>
        <fullName evidence="6">O-antigen ligase-related domain-containing protein</fullName>
    </recommendedName>
</protein>
<dbReference type="GO" id="GO:0016020">
    <property type="term" value="C:membrane"/>
    <property type="evidence" value="ECO:0007669"/>
    <property type="project" value="UniProtKB-SubCell"/>
</dbReference>
<dbReference type="OrthoDB" id="1424618at2"/>
<keyword evidence="2 5" id="KW-0812">Transmembrane</keyword>
<organism evidence="7 8">
    <name type="scientific">Hanstruepera neustonica</name>
    <dbReference type="NCBI Taxonomy" id="1445657"/>
    <lineage>
        <taxon>Bacteria</taxon>
        <taxon>Pseudomonadati</taxon>
        <taxon>Bacteroidota</taxon>
        <taxon>Flavobacteriia</taxon>
        <taxon>Flavobacteriales</taxon>
        <taxon>Flavobacteriaceae</taxon>
        <taxon>Hanstruepera</taxon>
    </lineage>
</organism>
<dbReference type="Proteomes" id="UP000236641">
    <property type="component" value="Unassembled WGS sequence"/>
</dbReference>
<reference evidence="7 8" key="1">
    <citation type="submission" date="2018-01" db="EMBL/GenBank/DDBJ databases">
        <title>The draft genome of Hanstruepera neustonica JCM19743.</title>
        <authorList>
            <person name="He R.-H."/>
            <person name="Du Z.-J."/>
        </authorList>
    </citation>
    <scope>NUCLEOTIDE SEQUENCE [LARGE SCALE GENOMIC DNA]</scope>
    <source>
        <strain evidence="7 8">JCM19743</strain>
    </source>
</reference>
<dbReference type="EMBL" id="POWF01000001">
    <property type="protein sequence ID" value="PNQ74777.1"/>
    <property type="molecule type" value="Genomic_DNA"/>
</dbReference>
<dbReference type="PANTHER" id="PTHR37422:SF13">
    <property type="entry name" value="LIPOPOLYSACCHARIDE BIOSYNTHESIS PROTEIN PA4999-RELATED"/>
    <property type="match status" value="1"/>
</dbReference>
<comment type="subcellular location">
    <subcellularLocation>
        <location evidence="1">Membrane</location>
        <topology evidence="1">Multi-pass membrane protein</topology>
    </subcellularLocation>
</comment>
<dbReference type="InterPro" id="IPR051533">
    <property type="entry name" value="WaaL-like"/>
</dbReference>
<feature type="transmembrane region" description="Helical" evidence="5">
    <location>
        <begin position="92"/>
        <end position="108"/>
    </location>
</feature>
<feature type="transmembrane region" description="Helical" evidence="5">
    <location>
        <begin position="225"/>
        <end position="243"/>
    </location>
</feature>
<feature type="transmembrane region" description="Helical" evidence="5">
    <location>
        <begin position="346"/>
        <end position="367"/>
    </location>
</feature>
<evidence type="ECO:0000256" key="1">
    <source>
        <dbReference type="ARBA" id="ARBA00004141"/>
    </source>
</evidence>
<evidence type="ECO:0000313" key="7">
    <source>
        <dbReference type="EMBL" id="PNQ74777.1"/>
    </source>
</evidence>
<sequence length="394" mass="45117">MKAVGKTIKNINLNEAVFVTLMLYLSMAFFSFALSNILLGIAGAFFVIGYLNGEITLKAINWKLYMVCVVPYLLTVISFFNSEAIISGLRYLNLRLPIIVVPFMLLSLKIEKPQIINGFKLLVVASLIACGVTFYNGVKYFDQDILFKTDFVHFITIIQHPYFGVLVLIALLSVLEYQIISNKLFKWLVVLLFTLAIVLTTSRIVYISYFLAACFYLYSHFSRKQFVLSFIAIAILSSTFLLFNKSVLNKFQRSLDYDKSPRLKLWSNTFEAVDKTQSYYFGIGIGDFYKDKKDVYFAENYSEAALGTYGFNPHSQPIEFYLTNGIFGIVILLIAFMIYLKNLKLQSKFAHVIFIIIFLFSTVECILDRQYGVQIYAVLIPLLLTESFKTNETI</sequence>
<dbReference type="PANTHER" id="PTHR37422">
    <property type="entry name" value="TEICHURONIC ACID BIOSYNTHESIS PROTEIN TUAE"/>
    <property type="match status" value="1"/>
</dbReference>
<name>A0A2K1E3D3_9FLAO</name>
<feature type="transmembrane region" description="Helical" evidence="5">
    <location>
        <begin position="151"/>
        <end position="175"/>
    </location>
</feature>
<evidence type="ECO:0000313" key="8">
    <source>
        <dbReference type="Proteomes" id="UP000236641"/>
    </source>
</evidence>
<keyword evidence="3 5" id="KW-1133">Transmembrane helix</keyword>
<feature type="transmembrane region" description="Helical" evidence="5">
    <location>
        <begin position="115"/>
        <end position="135"/>
    </location>
</feature>
<feature type="transmembrane region" description="Helical" evidence="5">
    <location>
        <begin position="23"/>
        <end position="50"/>
    </location>
</feature>
<keyword evidence="8" id="KW-1185">Reference proteome</keyword>
<gene>
    <name evidence="7" type="ORF">C1T31_01155</name>
</gene>
<evidence type="ECO:0000256" key="4">
    <source>
        <dbReference type="ARBA" id="ARBA00023136"/>
    </source>
</evidence>
<dbReference type="AlphaFoldDB" id="A0A2K1E3D3"/>
<feature type="transmembrane region" description="Helical" evidence="5">
    <location>
        <begin position="62"/>
        <end position="80"/>
    </location>
</feature>
<evidence type="ECO:0000256" key="3">
    <source>
        <dbReference type="ARBA" id="ARBA00022989"/>
    </source>
</evidence>
<dbReference type="InterPro" id="IPR007016">
    <property type="entry name" value="O-antigen_ligase-rel_domated"/>
</dbReference>